<dbReference type="AlphaFoldDB" id="A0A1A2ZMR4"/>
<keyword evidence="2" id="KW-0812">Transmembrane</keyword>
<evidence type="ECO:0008006" key="5">
    <source>
        <dbReference type="Google" id="ProtNLM"/>
    </source>
</evidence>
<name>A0A1A2ZMR4_9MYCO</name>
<dbReference type="OrthoDB" id="4761878at2"/>
<comment type="caution">
    <text evidence="3">The sequence shown here is derived from an EMBL/GenBank/DDBJ whole genome shotgun (WGS) entry which is preliminary data.</text>
</comment>
<evidence type="ECO:0000256" key="1">
    <source>
        <dbReference type="SAM" id="MobiDB-lite"/>
    </source>
</evidence>
<feature type="region of interest" description="Disordered" evidence="1">
    <location>
        <begin position="130"/>
        <end position="161"/>
    </location>
</feature>
<organism evidence="3 4">
    <name type="scientific">Mycobacterium kyorinense</name>
    <dbReference type="NCBI Taxonomy" id="487514"/>
    <lineage>
        <taxon>Bacteria</taxon>
        <taxon>Bacillati</taxon>
        <taxon>Actinomycetota</taxon>
        <taxon>Actinomycetes</taxon>
        <taxon>Mycobacteriales</taxon>
        <taxon>Mycobacteriaceae</taxon>
        <taxon>Mycobacterium</taxon>
    </lineage>
</organism>
<evidence type="ECO:0000256" key="2">
    <source>
        <dbReference type="SAM" id="Phobius"/>
    </source>
</evidence>
<keyword evidence="2" id="KW-0472">Membrane</keyword>
<feature type="transmembrane region" description="Helical" evidence="2">
    <location>
        <begin position="76"/>
        <end position="99"/>
    </location>
</feature>
<reference evidence="4" key="1">
    <citation type="submission" date="2016-06" db="EMBL/GenBank/DDBJ databases">
        <authorList>
            <person name="Sutton G."/>
            <person name="Brinkac L."/>
            <person name="Sanka R."/>
            <person name="Adams M."/>
            <person name="Lau E."/>
            <person name="Sam S."/>
            <person name="Sreng N."/>
            <person name="Him V."/>
            <person name="Kerleguer A."/>
            <person name="Cheng S."/>
        </authorList>
    </citation>
    <scope>NUCLEOTIDE SEQUENCE [LARGE SCALE GENOMIC DNA]</scope>
    <source>
        <strain evidence="4">E861</strain>
    </source>
</reference>
<proteinExistence type="predicted"/>
<evidence type="ECO:0000313" key="4">
    <source>
        <dbReference type="Proteomes" id="UP000093592"/>
    </source>
</evidence>
<evidence type="ECO:0000313" key="3">
    <source>
        <dbReference type="EMBL" id="OBI51889.1"/>
    </source>
</evidence>
<gene>
    <name evidence="3" type="ORF">A5707_12980</name>
</gene>
<feature type="compositionally biased region" description="Pro residues" evidence="1">
    <location>
        <begin position="1"/>
        <end position="16"/>
    </location>
</feature>
<keyword evidence="2" id="KW-1133">Transmembrane helix</keyword>
<dbReference type="RefSeq" id="WP_065012892.1">
    <property type="nucleotide sequence ID" value="NZ_LZKJ01000032.1"/>
</dbReference>
<dbReference type="EMBL" id="LZKJ01000032">
    <property type="protein sequence ID" value="OBI51889.1"/>
    <property type="molecule type" value="Genomic_DNA"/>
</dbReference>
<sequence length="322" mass="33742">MRFNPPPNWPPVPPGWAPDSNWVPDPSLPPPPPGWPLWVDDAAPQYPSQFAVEYPAQFPPMYPLPWPPATRSKGRLSLWASVAAVAVVVIAVVVAVVVFGQGGGTTSAGDEKPSRKPDITQLTQNLLVGKSAFPDPGGPTTWRSGLSETGPKRRGPSDLTINPRECANLYGNPESATQAAAATLAGAGPSGMRMVEVHLAITPDKLSLKDFLQKCRTFTASFEAPGHTITLETQVDPLDASGVPPWAVGAVMKSSTAATAGIPGTMTMAAATISGYYRGVFVVAAYNALNPRSTGSASIDPDAANNVVKLFNAQVEKLEAAP</sequence>
<protein>
    <recommendedName>
        <fullName evidence="5">DUF5642 domain-containing protein</fullName>
    </recommendedName>
</protein>
<dbReference type="Proteomes" id="UP000093592">
    <property type="component" value="Unassembled WGS sequence"/>
</dbReference>
<accession>A0A1A2ZMR4</accession>
<feature type="region of interest" description="Disordered" evidence="1">
    <location>
        <begin position="1"/>
        <end position="30"/>
    </location>
</feature>